<feature type="transmembrane region" description="Helical" evidence="7">
    <location>
        <begin position="269"/>
        <end position="287"/>
    </location>
</feature>
<feature type="transmembrane region" description="Helical" evidence="7">
    <location>
        <begin position="40"/>
        <end position="60"/>
    </location>
</feature>
<dbReference type="InterPro" id="IPR011701">
    <property type="entry name" value="MFS"/>
</dbReference>
<feature type="transmembrane region" description="Helical" evidence="7">
    <location>
        <begin position="357"/>
        <end position="379"/>
    </location>
</feature>
<feature type="compositionally biased region" description="Polar residues" evidence="6">
    <location>
        <begin position="397"/>
        <end position="408"/>
    </location>
</feature>
<evidence type="ECO:0000256" key="4">
    <source>
        <dbReference type="ARBA" id="ARBA00022989"/>
    </source>
</evidence>
<dbReference type="EMBL" id="JBHSPB010000001">
    <property type="protein sequence ID" value="MFC5718915.1"/>
    <property type="molecule type" value="Genomic_DNA"/>
</dbReference>
<dbReference type="NCBIfam" id="NF033135">
    <property type="entry name" value="cmx_cmrA"/>
    <property type="match status" value="1"/>
</dbReference>
<keyword evidence="5 7" id="KW-0472">Membrane</keyword>
<dbReference type="RefSeq" id="WP_390313906.1">
    <property type="nucleotide sequence ID" value="NZ_JBHSPB010000001.1"/>
</dbReference>
<feature type="transmembrane region" description="Helical" evidence="7">
    <location>
        <begin position="72"/>
        <end position="96"/>
    </location>
</feature>
<evidence type="ECO:0000256" key="1">
    <source>
        <dbReference type="ARBA" id="ARBA00004651"/>
    </source>
</evidence>
<dbReference type="PANTHER" id="PTHR43124">
    <property type="entry name" value="PURINE EFFLUX PUMP PBUE"/>
    <property type="match status" value="1"/>
</dbReference>
<evidence type="ECO:0000256" key="6">
    <source>
        <dbReference type="SAM" id="MobiDB-lite"/>
    </source>
</evidence>
<evidence type="ECO:0000313" key="10">
    <source>
        <dbReference type="Proteomes" id="UP001596083"/>
    </source>
</evidence>
<feature type="domain" description="Major facilitator superfamily (MFS) profile" evidence="8">
    <location>
        <begin position="4"/>
        <end position="381"/>
    </location>
</feature>
<feature type="transmembrane region" description="Helical" evidence="7">
    <location>
        <begin position="102"/>
        <end position="121"/>
    </location>
</feature>
<reference evidence="10" key="1">
    <citation type="journal article" date="2019" name="Int. J. Syst. Evol. Microbiol.">
        <title>The Global Catalogue of Microorganisms (GCM) 10K type strain sequencing project: providing services to taxonomists for standard genome sequencing and annotation.</title>
        <authorList>
            <consortium name="The Broad Institute Genomics Platform"/>
            <consortium name="The Broad Institute Genome Sequencing Center for Infectious Disease"/>
            <person name="Wu L."/>
            <person name="Ma J."/>
        </authorList>
    </citation>
    <scope>NUCLEOTIDE SEQUENCE [LARGE SCALE GENOMIC DNA]</scope>
    <source>
        <strain evidence="10">CGMCC 4.7304</strain>
    </source>
</reference>
<keyword evidence="10" id="KW-1185">Reference proteome</keyword>
<feature type="transmembrane region" description="Helical" evidence="7">
    <location>
        <begin position="238"/>
        <end position="257"/>
    </location>
</feature>
<dbReference type="SUPFAM" id="SSF103473">
    <property type="entry name" value="MFS general substrate transporter"/>
    <property type="match status" value="1"/>
</dbReference>
<dbReference type="Gene3D" id="1.20.1250.20">
    <property type="entry name" value="MFS general substrate transporter like domains"/>
    <property type="match status" value="1"/>
</dbReference>
<organism evidence="9 10">
    <name type="scientific">Streptomyces gamaensis</name>
    <dbReference type="NCBI Taxonomy" id="1763542"/>
    <lineage>
        <taxon>Bacteria</taxon>
        <taxon>Bacillati</taxon>
        <taxon>Actinomycetota</taxon>
        <taxon>Actinomycetes</taxon>
        <taxon>Kitasatosporales</taxon>
        <taxon>Streptomycetaceae</taxon>
        <taxon>Streptomyces</taxon>
    </lineage>
</organism>
<dbReference type="InterPro" id="IPR050189">
    <property type="entry name" value="MFS_Efflux_Transporters"/>
</dbReference>
<feature type="transmembrane region" description="Helical" evidence="7">
    <location>
        <begin position="323"/>
        <end position="345"/>
    </location>
</feature>
<dbReference type="Proteomes" id="UP001596083">
    <property type="component" value="Unassembled WGS sequence"/>
</dbReference>
<dbReference type="Pfam" id="PF07690">
    <property type="entry name" value="MFS_1"/>
    <property type="match status" value="1"/>
</dbReference>
<name>A0ABW0YWX0_9ACTN</name>
<evidence type="ECO:0000256" key="3">
    <source>
        <dbReference type="ARBA" id="ARBA00022692"/>
    </source>
</evidence>
<dbReference type="InterPro" id="IPR020846">
    <property type="entry name" value="MFS_dom"/>
</dbReference>
<evidence type="ECO:0000256" key="5">
    <source>
        <dbReference type="ARBA" id="ARBA00023136"/>
    </source>
</evidence>
<comment type="caution">
    <text evidence="9">The sequence shown here is derived from an EMBL/GenBank/DDBJ whole genome shotgun (WGS) entry which is preliminary data.</text>
</comment>
<evidence type="ECO:0000313" key="9">
    <source>
        <dbReference type="EMBL" id="MFC5718915.1"/>
    </source>
</evidence>
<proteinExistence type="predicted"/>
<feature type="transmembrane region" description="Helical" evidence="7">
    <location>
        <begin position="293"/>
        <end position="311"/>
    </location>
</feature>
<feature type="region of interest" description="Disordered" evidence="6">
    <location>
        <begin position="383"/>
        <end position="425"/>
    </location>
</feature>
<evidence type="ECO:0000256" key="2">
    <source>
        <dbReference type="ARBA" id="ARBA00022475"/>
    </source>
</evidence>
<feature type="transmembrane region" description="Helical" evidence="7">
    <location>
        <begin position="204"/>
        <end position="226"/>
    </location>
</feature>
<feature type="transmembrane region" description="Helical" evidence="7">
    <location>
        <begin position="128"/>
        <end position="152"/>
    </location>
</feature>
<dbReference type="CDD" id="cd17324">
    <property type="entry name" value="MFS_NepI_like"/>
    <property type="match status" value="1"/>
</dbReference>
<protein>
    <submittedName>
        <fullName evidence="9">Cmx/CmrA family chloramphenicol efflux MFS transporter</fullName>
    </submittedName>
</protein>
<evidence type="ECO:0000259" key="8">
    <source>
        <dbReference type="PROSITE" id="PS50850"/>
    </source>
</evidence>
<gene>
    <name evidence="9" type="ORF">ACFP1Z_01805</name>
</gene>
<comment type="subcellular location">
    <subcellularLocation>
        <location evidence="1">Cell membrane</location>
        <topology evidence="1">Multi-pass membrane protein</topology>
    </subcellularLocation>
</comment>
<accession>A0ABW0YWX0</accession>
<keyword evidence="3 7" id="KW-0812">Transmembrane</keyword>
<keyword evidence="2" id="KW-1003">Cell membrane</keyword>
<evidence type="ECO:0000256" key="7">
    <source>
        <dbReference type="SAM" id="Phobius"/>
    </source>
</evidence>
<dbReference type="InterPro" id="IPR036259">
    <property type="entry name" value="MFS_trans_sf"/>
</dbReference>
<keyword evidence="4 7" id="KW-1133">Transmembrane helix</keyword>
<dbReference type="PANTHER" id="PTHR43124:SF3">
    <property type="entry name" value="CHLORAMPHENICOL EFFLUX PUMP RV0191"/>
    <property type="match status" value="1"/>
</dbReference>
<sequence length="425" mass="42607">MPFVIHLLALGIFAQGTSEFMLSGLLPGLAADLGVSVPDAGLLISGFAVGMLLGAPVLAVATLRLPRRATLLGFQAVFVAGHVVGALAPGYATLLATRFVSAFAYAGFWAVAAATGVALVPPQHKARAISVIAAGLSLATVVGVPAGTLLAQHAGWRAAFWAVAGLNVISMAAIAAFLPRSSDTGARERTLRGELAAFARPRLWLAYGVTALSCGAAIVTFSYLAALLAEVSGVPEGWVPAVLALYGVGALVGLAVGGRTADARPFATLGWGTGALALVSLALWLAAGNAAVAVALVFLLGLLGFVTNPAVQARVFTIAGDAPTLAGAVNTSAFNVGITLAPMLGGFTIDAGLGYASVGWVAAALAAAALAASGAAALAERRHRERASVPEAHPNSLPKNRTRGSIQRENPALDVCAASSASNRG</sequence>
<feature type="transmembrane region" description="Helical" evidence="7">
    <location>
        <begin position="158"/>
        <end position="179"/>
    </location>
</feature>
<dbReference type="PROSITE" id="PS50850">
    <property type="entry name" value="MFS"/>
    <property type="match status" value="1"/>
</dbReference>